<keyword evidence="6" id="KW-0418">Kinase</keyword>
<keyword evidence="5" id="KW-0547">Nucleotide-binding</keyword>
<name>A0A4R5KP66_9BACL</name>
<dbReference type="OrthoDB" id="9813151at2"/>
<dbReference type="InterPro" id="IPR005467">
    <property type="entry name" value="His_kinase_dom"/>
</dbReference>
<dbReference type="PRINTS" id="PR00344">
    <property type="entry name" value="BCTRLSENSOR"/>
</dbReference>
<keyword evidence="4" id="KW-0808">Transferase</keyword>
<feature type="domain" description="Histidine kinase" evidence="9">
    <location>
        <begin position="1"/>
        <end position="107"/>
    </location>
</feature>
<keyword evidence="8" id="KW-0902">Two-component regulatory system</keyword>
<evidence type="ECO:0000256" key="5">
    <source>
        <dbReference type="ARBA" id="ARBA00022741"/>
    </source>
</evidence>
<comment type="caution">
    <text evidence="10">The sequence shown here is derived from an EMBL/GenBank/DDBJ whole genome shotgun (WGS) entry which is preliminary data.</text>
</comment>
<dbReference type="Gene3D" id="3.30.565.10">
    <property type="entry name" value="Histidine kinase-like ATPase, C-terminal domain"/>
    <property type="match status" value="1"/>
</dbReference>
<evidence type="ECO:0000256" key="6">
    <source>
        <dbReference type="ARBA" id="ARBA00022777"/>
    </source>
</evidence>
<comment type="catalytic activity">
    <reaction evidence="1">
        <text>ATP + protein L-histidine = ADP + protein N-phospho-L-histidine.</text>
        <dbReference type="EC" id="2.7.13.3"/>
    </reaction>
</comment>
<dbReference type="PANTHER" id="PTHR43547">
    <property type="entry name" value="TWO-COMPONENT HISTIDINE KINASE"/>
    <property type="match status" value="1"/>
</dbReference>
<evidence type="ECO:0000259" key="9">
    <source>
        <dbReference type="PROSITE" id="PS50109"/>
    </source>
</evidence>
<keyword evidence="3" id="KW-0597">Phosphoprotein</keyword>
<organism evidence="10 11">
    <name type="scientific">Paenibacillus piri</name>
    <dbReference type="NCBI Taxonomy" id="2547395"/>
    <lineage>
        <taxon>Bacteria</taxon>
        <taxon>Bacillati</taxon>
        <taxon>Bacillota</taxon>
        <taxon>Bacilli</taxon>
        <taxon>Bacillales</taxon>
        <taxon>Paenibacillaceae</taxon>
        <taxon>Paenibacillus</taxon>
    </lineage>
</organism>
<evidence type="ECO:0000256" key="2">
    <source>
        <dbReference type="ARBA" id="ARBA00012438"/>
    </source>
</evidence>
<evidence type="ECO:0000256" key="7">
    <source>
        <dbReference type="ARBA" id="ARBA00022840"/>
    </source>
</evidence>
<protein>
    <recommendedName>
        <fullName evidence="2">histidine kinase</fullName>
        <ecNumber evidence="2">2.7.13.3</ecNumber>
    </recommendedName>
</protein>
<dbReference type="PANTHER" id="PTHR43547:SF2">
    <property type="entry name" value="HYBRID SIGNAL TRANSDUCTION HISTIDINE KINASE C"/>
    <property type="match status" value="1"/>
</dbReference>
<gene>
    <name evidence="10" type="ORF">E1757_12790</name>
</gene>
<dbReference type="InterPro" id="IPR036890">
    <property type="entry name" value="HATPase_C_sf"/>
</dbReference>
<evidence type="ECO:0000313" key="10">
    <source>
        <dbReference type="EMBL" id="TDF97493.1"/>
    </source>
</evidence>
<dbReference type="InterPro" id="IPR003594">
    <property type="entry name" value="HATPase_dom"/>
</dbReference>
<evidence type="ECO:0000256" key="3">
    <source>
        <dbReference type="ARBA" id="ARBA00022553"/>
    </source>
</evidence>
<accession>A0A4R5KP66</accession>
<evidence type="ECO:0000256" key="1">
    <source>
        <dbReference type="ARBA" id="ARBA00000085"/>
    </source>
</evidence>
<evidence type="ECO:0000256" key="4">
    <source>
        <dbReference type="ARBA" id="ARBA00022679"/>
    </source>
</evidence>
<dbReference type="SUPFAM" id="SSF55874">
    <property type="entry name" value="ATPase domain of HSP90 chaperone/DNA topoisomerase II/histidine kinase"/>
    <property type="match status" value="1"/>
</dbReference>
<dbReference type="EMBL" id="SMRT01000005">
    <property type="protein sequence ID" value="TDF97493.1"/>
    <property type="molecule type" value="Genomic_DNA"/>
</dbReference>
<sequence length="115" mass="12790">MERNASWRGTEAEAPRNEKVVVFAPEISGSSVIVGVKDTGAGIAEEDLPYIFDRYYTSNKSRNVKDGGTGLGLAICKEIIEHYHGRIWACNNPERGCTFYFTLPLYLDTDVIQDA</sequence>
<dbReference type="Pfam" id="PF02518">
    <property type="entry name" value="HATPase_c"/>
    <property type="match status" value="1"/>
</dbReference>
<keyword evidence="11" id="KW-1185">Reference proteome</keyword>
<dbReference type="RefSeq" id="WP_133228547.1">
    <property type="nucleotide sequence ID" value="NZ_SMRT01000005.1"/>
</dbReference>
<keyword evidence="7 10" id="KW-0067">ATP-binding</keyword>
<dbReference type="Proteomes" id="UP000295636">
    <property type="component" value="Unassembled WGS sequence"/>
</dbReference>
<evidence type="ECO:0000256" key="8">
    <source>
        <dbReference type="ARBA" id="ARBA00023012"/>
    </source>
</evidence>
<dbReference type="AlphaFoldDB" id="A0A4R5KP66"/>
<proteinExistence type="predicted"/>
<dbReference type="EC" id="2.7.13.3" evidence="2"/>
<reference evidence="10 11" key="1">
    <citation type="submission" date="2019-03" db="EMBL/GenBank/DDBJ databases">
        <title>This is whole genome sequence of Paenibacillus sp MS74 strain.</title>
        <authorList>
            <person name="Trinh H.N."/>
        </authorList>
    </citation>
    <scope>NUCLEOTIDE SEQUENCE [LARGE SCALE GENOMIC DNA]</scope>
    <source>
        <strain evidence="10 11">MS74</strain>
    </source>
</reference>
<dbReference type="SMART" id="SM00387">
    <property type="entry name" value="HATPase_c"/>
    <property type="match status" value="1"/>
</dbReference>
<dbReference type="GO" id="GO:0005524">
    <property type="term" value="F:ATP binding"/>
    <property type="evidence" value="ECO:0007669"/>
    <property type="project" value="UniProtKB-KW"/>
</dbReference>
<dbReference type="PROSITE" id="PS50109">
    <property type="entry name" value="HIS_KIN"/>
    <property type="match status" value="1"/>
</dbReference>
<dbReference type="InterPro" id="IPR004358">
    <property type="entry name" value="Sig_transdc_His_kin-like_C"/>
</dbReference>
<evidence type="ECO:0000313" key="11">
    <source>
        <dbReference type="Proteomes" id="UP000295636"/>
    </source>
</evidence>
<dbReference type="GO" id="GO:0000155">
    <property type="term" value="F:phosphorelay sensor kinase activity"/>
    <property type="evidence" value="ECO:0007669"/>
    <property type="project" value="TreeGrafter"/>
</dbReference>